<feature type="region of interest" description="Disordered" evidence="1">
    <location>
        <begin position="240"/>
        <end position="287"/>
    </location>
</feature>
<evidence type="ECO:0000313" key="3">
    <source>
        <dbReference type="Proteomes" id="UP000030752"/>
    </source>
</evidence>
<name>W2RRX8_CYPE1</name>
<feature type="compositionally biased region" description="Basic and acidic residues" evidence="1">
    <location>
        <begin position="276"/>
        <end position="287"/>
    </location>
</feature>
<dbReference type="AlphaFoldDB" id="W2RRX8"/>
<protein>
    <submittedName>
        <fullName evidence="2">Uncharacterized protein</fullName>
    </submittedName>
</protein>
<dbReference type="EMBL" id="KB822721">
    <property type="protein sequence ID" value="ETN39217.1"/>
    <property type="molecule type" value="Genomic_DNA"/>
</dbReference>
<dbReference type="GeneID" id="19972779"/>
<feature type="region of interest" description="Disordered" evidence="1">
    <location>
        <begin position="29"/>
        <end position="89"/>
    </location>
</feature>
<keyword evidence="3" id="KW-1185">Reference proteome</keyword>
<dbReference type="RefSeq" id="XP_008718002.1">
    <property type="nucleotide sequence ID" value="XM_008719780.1"/>
</dbReference>
<evidence type="ECO:0000256" key="1">
    <source>
        <dbReference type="SAM" id="MobiDB-lite"/>
    </source>
</evidence>
<sequence length="287" mass="31792">MPVMVHIAYWTTPEKRHVTILGATPGGDQLLFSPTRTDDPYFDPSAEYRFRPPPGWVEERQARQKAAAKGKEPKKSKVDTPEPNGKDSAKKYWGFRGWVVVSDRQARLVDNGLEPPPGNALVNPDSGEQVARSNYGVCAESFFYIYISTLKAKAQAKEMPSKIRGFALKASDDIGAPPEGETKPVVKKVGFARKKKLNLRFISTRVQQPCHSSCQKIILDLNDGKKKGADRRIRFTLADMDPLNGSVTDPAVGEDEDEPEGIPDEDPSKPGSSSTKPKEDNKKKNRN</sequence>
<reference evidence="2 3" key="1">
    <citation type="submission" date="2013-03" db="EMBL/GenBank/DDBJ databases">
        <title>The Genome Sequence of Phialophora europaea CBS 101466.</title>
        <authorList>
            <consortium name="The Broad Institute Genomics Platform"/>
            <person name="Cuomo C."/>
            <person name="de Hoog S."/>
            <person name="Gorbushina A."/>
            <person name="Walker B."/>
            <person name="Young S.K."/>
            <person name="Zeng Q."/>
            <person name="Gargeya S."/>
            <person name="Fitzgerald M."/>
            <person name="Haas B."/>
            <person name="Abouelleil A."/>
            <person name="Allen A.W."/>
            <person name="Alvarado L."/>
            <person name="Arachchi H.M."/>
            <person name="Berlin A.M."/>
            <person name="Chapman S.B."/>
            <person name="Gainer-Dewar J."/>
            <person name="Goldberg J."/>
            <person name="Griggs A."/>
            <person name="Gujja S."/>
            <person name="Hansen M."/>
            <person name="Howarth C."/>
            <person name="Imamovic A."/>
            <person name="Ireland A."/>
            <person name="Larimer J."/>
            <person name="McCowan C."/>
            <person name="Murphy C."/>
            <person name="Pearson M."/>
            <person name="Poon T.W."/>
            <person name="Priest M."/>
            <person name="Roberts A."/>
            <person name="Saif S."/>
            <person name="Shea T."/>
            <person name="Sisk P."/>
            <person name="Sykes S."/>
            <person name="Wortman J."/>
            <person name="Nusbaum C."/>
            <person name="Birren B."/>
        </authorList>
    </citation>
    <scope>NUCLEOTIDE SEQUENCE [LARGE SCALE GENOMIC DNA]</scope>
    <source>
        <strain evidence="2 3">CBS 101466</strain>
    </source>
</reference>
<dbReference type="HOGENOM" id="CLU_969834_0_0_1"/>
<evidence type="ECO:0000313" key="2">
    <source>
        <dbReference type="EMBL" id="ETN39217.1"/>
    </source>
</evidence>
<dbReference type="VEuPathDB" id="FungiDB:HMPREF1541_05440"/>
<feature type="compositionally biased region" description="Acidic residues" evidence="1">
    <location>
        <begin position="252"/>
        <end position="265"/>
    </location>
</feature>
<dbReference type="InParanoid" id="W2RRX8"/>
<organism evidence="2 3">
    <name type="scientific">Cyphellophora europaea (strain CBS 101466)</name>
    <name type="common">Phialophora europaea</name>
    <dbReference type="NCBI Taxonomy" id="1220924"/>
    <lineage>
        <taxon>Eukaryota</taxon>
        <taxon>Fungi</taxon>
        <taxon>Dikarya</taxon>
        <taxon>Ascomycota</taxon>
        <taxon>Pezizomycotina</taxon>
        <taxon>Eurotiomycetes</taxon>
        <taxon>Chaetothyriomycetidae</taxon>
        <taxon>Chaetothyriales</taxon>
        <taxon>Cyphellophoraceae</taxon>
        <taxon>Cyphellophora</taxon>
    </lineage>
</organism>
<feature type="compositionally biased region" description="Basic and acidic residues" evidence="1">
    <location>
        <begin position="69"/>
        <end position="89"/>
    </location>
</feature>
<dbReference type="Proteomes" id="UP000030752">
    <property type="component" value="Unassembled WGS sequence"/>
</dbReference>
<accession>W2RRX8</accession>
<gene>
    <name evidence="2" type="ORF">HMPREF1541_05440</name>
</gene>
<proteinExistence type="predicted"/>